<dbReference type="AlphaFoldDB" id="Q24GQ3"/>
<dbReference type="Proteomes" id="UP000009168">
    <property type="component" value="Unassembled WGS sequence"/>
</dbReference>
<evidence type="ECO:0000313" key="2">
    <source>
        <dbReference type="EMBL" id="EAS06954.2"/>
    </source>
</evidence>
<accession>Q24GQ3</accession>
<keyword evidence="1" id="KW-1133">Transmembrane helix</keyword>
<dbReference type="HOGENOM" id="CLU_3243393_0_0_1"/>
<sequence>MLRSSKDTVSVEIKPFSITDAVSILNVIGQSFFGFTKELFIIFPYIIVKKYKLVKLMIESMIKLVYLKTFRQSLESILQYFDFVFSIYKNNQKESISHD</sequence>
<keyword evidence="1 2" id="KW-0812">Transmembrane</keyword>
<keyword evidence="1" id="KW-0472">Membrane</keyword>
<proteinExistence type="predicted"/>
<keyword evidence="3" id="KW-1185">Reference proteome</keyword>
<dbReference type="InParanoid" id="Q24GQ3"/>
<evidence type="ECO:0000256" key="1">
    <source>
        <dbReference type="SAM" id="Phobius"/>
    </source>
</evidence>
<dbReference type="GeneID" id="7830021"/>
<gene>
    <name evidence="2" type="ORF">TTHERM_00977570</name>
</gene>
<reference evidence="3" key="1">
    <citation type="journal article" date="2006" name="PLoS Biol.">
        <title>Macronuclear genome sequence of the ciliate Tetrahymena thermophila, a model eukaryote.</title>
        <authorList>
            <person name="Eisen J.A."/>
            <person name="Coyne R.S."/>
            <person name="Wu M."/>
            <person name="Wu D."/>
            <person name="Thiagarajan M."/>
            <person name="Wortman J.R."/>
            <person name="Badger J.H."/>
            <person name="Ren Q."/>
            <person name="Amedeo P."/>
            <person name="Jones K.M."/>
            <person name="Tallon L.J."/>
            <person name="Delcher A.L."/>
            <person name="Salzberg S.L."/>
            <person name="Silva J.C."/>
            <person name="Haas B.J."/>
            <person name="Majoros W.H."/>
            <person name="Farzad M."/>
            <person name="Carlton J.M."/>
            <person name="Smith R.K. Jr."/>
            <person name="Garg J."/>
            <person name="Pearlman R.E."/>
            <person name="Karrer K.M."/>
            <person name="Sun L."/>
            <person name="Manning G."/>
            <person name="Elde N.C."/>
            <person name="Turkewitz A.P."/>
            <person name="Asai D.J."/>
            <person name="Wilkes D.E."/>
            <person name="Wang Y."/>
            <person name="Cai H."/>
            <person name="Collins K."/>
            <person name="Stewart B.A."/>
            <person name="Lee S.R."/>
            <person name="Wilamowska K."/>
            <person name="Weinberg Z."/>
            <person name="Ruzzo W.L."/>
            <person name="Wloga D."/>
            <person name="Gaertig J."/>
            <person name="Frankel J."/>
            <person name="Tsao C.-C."/>
            <person name="Gorovsky M.A."/>
            <person name="Keeling P.J."/>
            <person name="Waller R.F."/>
            <person name="Patron N.J."/>
            <person name="Cherry J.M."/>
            <person name="Stover N.A."/>
            <person name="Krieger C.J."/>
            <person name="del Toro C."/>
            <person name="Ryder H.F."/>
            <person name="Williamson S.C."/>
            <person name="Barbeau R.A."/>
            <person name="Hamilton E.P."/>
            <person name="Orias E."/>
        </authorList>
    </citation>
    <scope>NUCLEOTIDE SEQUENCE [LARGE SCALE GENOMIC DNA]</scope>
    <source>
        <strain evidence="3">SB210</strain>
    </source>
</reference>
<dbReference type="RefSeq" id="XP_001027196.2">
    <property type="nucleotide sequence ID" value="XM_001027196.2"/>
</dbReference>
<organism evidence="2 3">
    <name type="scientific">Tetrahymena thermophila (strain SB210)</name>
    <dbReference type="NCBI Taxonomy" id="312017"/>
    <lineage>
        <taxon>Eukaryota</taxon>
        <taxon>Sar</taxon>
        <taxon>Alveolata</taxon>
        <taxon>Ciliophora</taxon>
        <taxon>Intramacronucleata</taxon>
        <taxon>Oligohymenophorea</taxon>
        <taxon>Hymenostomatida</taxon>
        <taxon>Tetrahymenina</taxon>
        <taxon>Tetrahymenidae</taxon>
        <taxon>Tetrahymena</taxon>
    </lineage>
</organism>
<evidence type="ECO:0000313" key="3">
    <source>
        <dbReference type="Proteomes" id="UP000009168"/>
    </source>
</evidence>
<feature type="transmembrane region" description="Helical" evidence="1">
    <location>
        <begin position="24"/>
        <end position="48"/>
    </location>
</feature>
<dbReference type="EMBL" id="GG662254">
    <property type="protein sequence ID" value="EAS06954.2"/>
    <property type="molecule type" value="Genomic_DNA"/>
</dbReference>
<name>Q24GQ3_TETTS</name>
<dbReference type="KEGG" id="tet:TTHERM_00977570"/>
<protein>
    <submittedName>
        <fullName evidence="2">Transmembrane protein, putative</fullName>
    </submittedName>
</protein>